<reference evidence="2" key="1">
    <citation type="submission" date="2024-07" db="EMBL/GenBank/DDBJ databases">
        <authorList>
            <person name="Yu S.T."/>
        </authorList>
    </citation>
    <scope>NUCLEOTIDE SEQUENCE</scope>
    <source>
        <strain evidence="2">R35</strain>
    </source>
</reference>
<dbReference type="AlphaFoldDB" id="A0AB39SAV8"/>
<dbReference type="GO" id="GO:0016747">
    <property type="term" value="F:acyltransferase activity, transferring groups other than amino-acyl groups"/>
    <property type="evidence" value="ECO:0007669"/>
    <property type="project" value="InterPro"/>
</dbReference>
<dbReference type="RefSeq" id="WP_369260227.1">
    <property type="nucleotide sequence ID" value="NZ_CP163440.1"/>
</dbReference>
<gene>
    <name evidence="2" type="ORF">AB5J50_22650</name>
</gene>
<feature type="domain" description="N-acetyltransferase" evidence="1">
    <location>
        <begin position="154"/>
        <end position="301"/>
    </location>
</feature>
<dbReference type="SUPFAM" id="SSF55729">
    <property type="entry name" value="Acyl-CoA N-acyltransferases (Nat)"/>
    <property type="match status" value="1"/>
</dbReference>
<evidence type="ECO:0000313" key="2">
    <source>
        <dbReference type="EMBL" id="XDQ63398.1"/>
    </source>
</evidence>
<accession>A0AB39SAV8</accession>
<proteinExistence type="predicted"/>
<dbReference type="Gene3D" id="3.40.630.30">
    <property type="match status" value="1"/>
</dbReference>
<evidence type="ECO:0000259" key="1">
    <source>
        <dbReference type="PROSITE" id="PS51186"/>
    </source>
</evidence>
<protein>
    <submittedName>
        <fullName evidence="2">GNAT family N-acetyltransferase</fullName>
    </submittedName>
</protein>
<dbReference type="PROSITE" id="PS51186">
    <property type="entry name" value="GNAT"/>
    <property type="match status" value="1"/>
</dbReference>
<dbReference type="InterPro" id="IPR016181">
    <property type="entry name" value="Acyl_CoA_acyltransferase"/>
</dbReference>
<organism evidence="2">
    <name type="scientific">Streptomyces sp. R35</name>
    <dbReference type="NCBI Taxonomy" id="3238630"/>
    <lineage>
        <taxon>Bacteria</taxon>
        <taxon>Bacillati</taxon>
        <taxon>Actinomycetota</taxon>
        <taxon>Actinomycetes</taxon>
        <taxon>Kitasatosporales</taxon>
        <taxon>Streptomycetaceae</taxon>
        <taxon>Streptomyces</taxon>
    </lineage>
</organism>
<dbReference type="InterPro" id="IPR000182">
    <property type="entry name" value="GNAT_dom"/>
</dbReference>
<sequence>MESVAHDVASGWRLTHDLDVFLGRAGEFLRSRPAMHTVPLTVTDALRRRGMDGYGKEAPLFGFLEREGAVRATLFRTPPYPLNLTPLSTEDTDTLAALLADLGHNPSGVFGDSITSAAFAEAWQRRTGATVALRERQRLYRLGTLTPPEPAPPGRARVATEPDRARLAQWYGEFAEIIGEDGSRDSGAWADDRLSYGGATLWETPDGTPVSMAGRTDLIAGQIRVAPVYTPAHLRGRGYAGAATVEVSRAALAAGADEVLLFADLANPTSNGLYQRIGYRPVADFATYDFTTHDFTTHDITATAAP</sequence>
<dbReference type="EMBL" id="CP163440">
    <property type="protein sequence ID" value="XDQ63398.1"/>
    <property type="molecule type" value="Genomic_DNA"/>
</dbReference>
<name>A0AB39SAV8_9ACTN</name>